<gene>
    <name evidence="1" type="ORF">QAD02_005149</name>
</gene>
<sequence length="375" mass="41400">MRHDKKLVAAMLSAEDAARLSAISAAGVGNDREQLPPGSEPTMSRQHADIGPQGSQAPGTGVSTSPGVGIEDGAFPRASRETGCISNKVQSRGQGPPKMAGDQKLKEELLFSALMHLCAASDVFYSGVHDLVQIIGARYIGCPMTLGVFYLMEGIRQAEENYMDPRICLRLLVHKTLGFEEGKDHDILDCLTAVENIMIGELEDCQKSHPGFKFSKSHISRKGGLSIRITCCRCKSSSSLLNMDVILIQSKGHNDMLPDLIEQSFRNQFTECTCRRKETNRKYSIEFITMPELLWISVDRLSIRGSTTLDTRSGISIPKQGIEFPSVESTQRARYEVVGWANHLFVTPELGHYTALVRDPRKETACDLKKILTNV</sequence>
<dbReference type="EMBL" id="CM056743">
    <property type="protein sequence ID" value="KAJ8673887.1"/>
    <property type="molecule type" value="Genomic_DNA"/>
</dbReference>
<accession>A0ACC2NUH5</accession>
<comment type="caution">
    <text evidence="1">The sequence shown here is derived from an EMBL/GenBank/DDBJ whole genome shotgun (WGS) entry which is preliminary data.</text>
</comment>
<proteinExistence type="predicted"/>
<reference evidence="1" key="1">
    <citation type="submission" date="2023-04" db="EMBL/GenBank/DDBJ databases">
        <title>A chromosome-level genome assembly of the parasitoid wasp Eretmocerus hayati.</title>
        <authorList>
            <person name="Zhong Y."/>
            <person name="Liu S."/>
            <person name="Liu Y."/>
        </authorList>
    </citation>
    <scope>NUCLEOTIDE SEQUENCE</scope>
    <source>
        <strain evidence="1">ZJU_SS_LIU_2023</strain>
    </source>
</reference>
<organism evidence="1 2">
    <name type="scientific">Eretmocerus hayati</name>
    <dbReference type="NCBI Taxonomy" id="131215"/>
    <lineage>
        <taxon>Eukaryota</taxon>
        <taxon>Metazoa</taxon>
        <taxon>Ecdysozoa</taxon>
        <taxon>Arthropoda</taxon>
        <taxon>Hexapoda</taxon>
        <taxon>Insecta</taxon>
        <taxon>Pterygota</taxon>
        <taxon>Neoptera</taxon>
        <taxon>Endopterygota</taxon>
        <taxon>Hymenoptera</taxon>
        <taxon>Apocrita</taxon>
        <taxon>Proctotrupomorpha</taxon>
        <taxon>Chalcidoidea</taxon>
        <taxon>Aphelinidae</taxon>
        <taxon>Aphelininae</taxon>
        <taxon>Eretmocerus</taxon>
    </lineage>
</organism>
<protein>
    <submittedName>
        <fullName evidence="1">Uncharacterized protein</fullName>
    </submittedName>
</protein>
<evidence type="ECO:0000313" key="1">
    <source>
        <dbReference type="EMBL" id="KAJ8673887.1"/>
    </source>
</evidence>
<name>A0ACC2NUH5_9HYME</name>
<keyword evidence="2" id="KW-1185">Reference proteome</keyword>
<evidence type="ECO:0000313" key="2">
    <source>
        <dbReference type="Proteomes" id="UP001239111"/>
    </source>
</evidence>
<dbReference type="Proteomes" id="UP001239111">
    <property type="component" value="Chromosome 3"/>
</dbReference>